<dbReference type="InterPro" id="IPR057394">
    <property type="entry name" value="PIGBOS1"/>
</dbReference>
<sequence>MATFFGVTSGIFIFKPMIIEYRVQQMKDQGLAVPVEASNEALEAQVLENTRQIREKRKAEGKSGWWSF</sequence>
<keyword evidence="2" id="KW-1185">Reference proteome</keyword>
<protein>
    <submittedName>
        <fullName evidence="1">Uncharacterized protein</fullName>
    </submittedName>
</protein>
<accession>A0A4S2MXA3</accession>
<evidence type="ECO:0000313" key="1">
    <source>
        <dbReference type="EMBL" id="TGZ81319.1"/>
    </source>
</evidence>
<dbReference type="InParanoid" id="A0A4S2MXA3"/>
<organism evidence="1 2">
    <name type="scientific">Ascodesmis nigricans</name>
    <dbReference type="NCBI Taxonomy" id="341454"/>
    <lineage>
        <taxon>Eukaryota</taxon>
        <taxon>Fungi</taxon>
        <taxon>Dikarya</taxon>
        <taxon>Ascomycota</taxon>
        <taxon>Pezizomycotina</taxon>
        <taxon>Pezizomycetes</taxon>
        <taxon>Pezizales</taxon>
        <taxon>Ascodesmidaceae</taxon>
        <taxon>Ascodesmis</taxon>
    </lineage>
</organism>
<dbReference type="EMBL" id="ML220120">
    <property type="protein sequence ID" value="TGZ81319.1"/>
    <property type="molecule type" value="Genomic_DNA"/>
</dbReference>
<dbReference type="Pfam" id="PF23670">
    <property type="entry name" value="PIGBOS1"/>
    <property type="match status" value="1"/>
</dbReference>
<name>A0A4S2MXA3_9PEZI</name>
<evidence type="ECO:0000313" key="2">
    <source>
        <dbReference type="Proteomes" id="UP000298138"/>
    </source>
</evidence>
<reference evidence="1 2" key="1">
    <citation type="submission" date="2019-04" db="EMBL/GenBank/DDBJ databases">
        <title>Comparative genomics and transcriptomics to analyze fruiting body development in filamentous ascomycetes.</title>
        <authorList>
            <consortium name="DOE Joint Genome Institute"/>
            <person name="Lutkenhaus R."/>
            <person name="Traeger S."/>
            <person name="Breuer J."/>
            <person name="Kuo A."/>
            <person name="Lipzen A."/>
            <person name="Pangilinan J."/>
            <person name="Dilworth D."/>
            <person name="Sandor L."/>
            <person name="Poggeler S."/>
            <person name="Barry K."/>
            <person name="Grigoriev I.V."/>
            <person name="Nowrousian M."/>
        </authorList>
    </citation>
    <scope>NUCLEOTIDE SEQUENCE [LARGE SCALE GENOMIC DNA]</scope>
    <source>
        <strain evidence="1 2">CBS 389.68</strain>
    </source>
</reference>
<dbReference type="AlphaFoldDB" id="A0A4S2MXA3"/>
<proteinExistence type="predicted"/>
<gene>
    <name evidence="1" type="ORF">EX30DRAFT_371658</name>
</gene>
<dbReference type="Proteomes" id="UP000298138">
    <property type="component" value="Unassembled WGS sequence"/>
</dbReference>